<proteinExistence type="predicted"/>
<evidence type="ECO:0000256" key="2">
    <source>
        <dbReference type="ARBA" id="ARBA00022842"/>
    </source>
</evidence>
<dbReference type="InterPro" id="IPR036412">
    <property type="entry name" value="HAD-like_sf"/>
</dbReference>
<organism evidence="3 4">
    <name type="scientific">Alteribacter keqinensis</name>
    <dbReference type="NCBI Taxonomy" id="2483800"/>
    <lineage>
        <taxon>Bacteria</taxon>
        <taxon>Bacillati</taxon>
        <taxon>Bacillota</taxon>
        <taxon>Bacilli</taxon>
        <taxon>Bacillales</taxon>
        <taxon>Bacillaceae</taxon>
        <taxon>Alteribacter</taxon>
    </lineage>
</organism>
<dbReference type="Pfam" id="PF13419">
    <property type="entry name" value="HAD_2"/>
    <property type="match status" value="1"/>
</dbReference>
<dbReference type="CDD" id="cd04302">
    <property type="entry name" value="HAD_5NT"/>
    <property type="match status" value="1"/>
</dbReference>
<dbReference type="AlphaFoldDB" id="A0A3M7TN35"/>
<dbReference type="PANTHER" id="PTHR43434">
    <property type="entry name" value="PHOSPHOGLYCOLATE PHOSPHATASE"/>
    <property type="match status" value="1"/>
</dbReference>
<sequence>MHNVILFDLDGTLSDPKEGITKSVQYALAKMDIHEPDTDKLDDFIGPPLHVSFAGKYAFDDAQTQRAIGFYRERFKVKGMFENELYPGIRALLTSLQNNGFTLVAATSKPTVFAEAILAYFEIDRYFDHIVGSHLDGTRSSKADIITFIMETYTGHTRDNFIMIGDRKHDIIGANQAGIDSIAVTYGYGSEKELSDSNPSLIVHSVNQLRQTLEAGLPAKAGKPV</sequence>
<keyword evidence="1 3" id="KW-0378">Hydrolase</keyword>
<accession>A0A3M7TN35</accession>
<dbReference type="EMBL" id="RHIB01000003">
    <property type="protein sequence ID" value="RNA66872.1"/>
    <property type="molecule type" value="Genomic_DNA"/>
</dbReference>
<comment type="caution">
    <text evidence="3">The sequence shown here is derived from an EMBL/GenBank/DDBJ whole genome shotgun (WGS) entry which is preliminary data.</text>
</comment>
<protein>
    <submittedName>
        <fullName evidence="3">HAD family hydrolase</fullName>
    </submittedName>
</protein>
<evidence type="ECO:0000256" key="1">
    <source>
        <dbReference type="ARBA" id="ARBA00022801"/>
    </source>
</evidence>
<evidence type="ECO:0000313" key="4">
    <source>
        <dbReference type="Proteomes" id="UP000278746"/>
    </source>
</evidence>
<reference evidence="3 4" key="1">
    <citation type="submission" date="2018-10" db="EMBL/GenBank/DDBJ databases">
        <title>Bacillus Keqinensis sp. nov., a moderately halophilic bacterium isolated from a saline-alkaline lake.</title>
        <authorList>
            <person name="Wang H."/>
        </authorList>
    </citation>
    <scope>NUCLEOTIDE SEQUENCE [LARGE SCALE GENOMIC DNA]</scope>
    <source>
        <strain evidence="3 4">KQ-3</strain>
    </source>
</reference>
<dbReference type="InterPro" id="IPR041492">
    <property type="entry name" value="HAD_2"/>
</dbReference>
<dbReference type="Proteomes" id="UP000278746">
    <property type="component" value="Unassembled WGS sequence"/>
</dbReference>
<dbReference type="GO" id="GO:0016787">
    <property type="term" value="F:hydrolase activity"/>
    <property type="evidence" value="ECO:0007669"/>
    <property type="project" value="UniProtKB-KW"/>
</dbReference>
<dbReference type="SUPFAM" id="SSF56784">
    <property type="entry name" value="HAD-like"/>
    <property type="match status" value="1"/>
</dbReference>
<dbReference type="Gene3D" id="3.40.50.1000">
    <property type="entry name" value="HAD superfamily/HAD-like"/>
    <property type="match status" value="1"/>
</dbReference>
<dbReference type="InterPro" id="IPR023198">
    <property type="entry name" value="PGP-like_dom2"/>
</dbReference>
<dbReference type="RefSeq" id="WP_122900746.1">
    <property type="nucleotide sequence ID" value="NZ_RHIB01000003.1"/>
</dbReference>
<dbReference type="InterPro" id="IPR023214">
    <property type="entry name" value="HAD_sf"/>
</dbReference>
<dbReference type="Gene3D" id="1.10.150.240">
    <property type="entry name" value="Putative phosphatase, domain 2"/>
    <property type="match status" value="1"/>
</dbReference>
<evidence type="ECO:0000313" key="3">
    <source>
        <dbReference type="EMBL" id="RNA66872.1"/>
    </source>
</evidence>
<dbReference type="InterPro" id="IPR050155">
    <property type="entry name" value="HAD-like_hydrolase_sf"/>
</dbReference>
<gene>
    <name evidence="3" type="ORF">EBO34_16855</name>
</gene>
<dbReference type="GO" id="GO:0004713">
    <property type="term" value="F:protein tyrosine kinase activity"/>
    <property type="evidence" value="ECO:0007669"/>
    <property type="project" value="TreeGrafter"/>
</dbReference>
<dbReference type="OrthoDB" id="9792518at2"/>
<keyword evidence="2" id="KW-0460">Magnesium</keyword>
<name>A0A3M7TN35_9BACI</name>
<keyword evidence="4" id="KW-1185">Reference proteome</keyword>
<dbReference type="FunFam" id="3.40.50.1000:FF:000022">
    <property type="entry name" value="Phosphoglycolate phosphatase"/>
    <property type="match status" value="1"/>
</dbReference>
<dbReference type="PANTHER" id="PTHR43434:SF20">
    <property type="entry name" value="5'-NUCLEOTIDASE"/>
    <property type="match status" value="1"/>
</dbReference>
<dbReference type="GO" id="GO:0005829">
    <property type="term" value="C:cytosol"/>
    <property type="evidence" value="ECO:0007669"/>
    <property type="project" value="TreeGrafter"/>
</dbReference>